<feature type="transmembrane region" description="Helical" evidence="1">
    <location>
        <begin position="85"/>
        <end position="105"/>
    </location>
</feature>
<evidence type="ECO:0000256" key="1">
    <source>
        <dbReference type="SAM" id="Phobius"/>
    </source>
</evidence>
<feature type="transmembrane region" description="Helical" evidence="1">
    <location>
        <begin position="164"/>
        <end position="183"/>
    </location>
</feature>
<dbReference type="Proteomes" id="UP000253032">
    <property type="component" value="Unassembled WGS sequence"/>
</dbReference>
<protein>
    <submittedName>
        <fullName evidence="2">Uncharacterized protein</fullName>
    </submittedName>
</protein>
<feature type="transmembrane region" description="Helical" evidence="1">
    <location>
        <begin position="45"/>
        <end position="65"/>
    </location>
</feature>
<comment type="caution">
    <text evidence="2">The sequence shown here is derived from an EMBL/GenBank/DDBJ whole genome shotgun (WGS) entry which is preliminary data.</text>
</comment>
<keyword evidence="1" id="KW-0472">Membrane</keyword>
<proteinExistence type="predicted"/>
<dbReference type="EMBL" id="QOPC01000001">
    <property type="protein sequence ID" value="RCL39694.1"/>
    <property type="molecule type" value="Genomic_DNA"/>
</dbReference>
<feature type="transmembrane region" description="Helical" evidence="1">
    <location>
        <begin position="20"/>
        <end position="38"/>
    </location>
</feature>
<keyword evidence="1" id="KW-0812">Transmembrane</keyword>
<evidence type="ECO:0000313" key="2">
    <source>
        <dbReference type="EMBL" id="RCL39694.1"/>
    </source>
</evidence>
<gene>
    <name evidence="2" type="ORF">DBW98_00390</name>
</gene>
<organism evidence="2 3">
    <name type="scientific">SAR86 cluster bacterium</name>
    <dbReference type="NCBI Taxonomy" id="2030880"/>
    <lineage>
        <taxon>Bacteria</taxon>
        <taxon>Pseudomonadati</taxon>
        <taxon>Pseudomonadota</taxon>
        <taxon>Gammaproteobacteria</taxon>
        <taxon>SAR86 cluster</taxon>
    </lineage>
</organism>
<evidence type="ECO:0000313" key="3">
    <source>
        <dbReference type="Proteomes" id="UP000253032"/>
    </source>
</evidence>
<dbReference type="AlphaFoldDB" id="A0A368BS16"/>
<name>A0A368BS16_9GAMM</name>
<accession>A0A368BS16</accession>
<keyword evidence="1" id="KW-1133">Transmembrane helix</keyword>
<feature type="transmembrane region" description="Helical" evidence="1">
    <location>
        <begin position="112"/>
        <end position="133"/>
    </location>
</feature>
<reference evidence="2 3" key="1">
    <citation type="journal article" date="2018" name="Microbiome">
        <title>Fine metagenomic profile of the Mediterranean stratified and mixed water columns revealed by assembly and recruitment.</title>
        <authorList>
            <person name="Haro-Moreno J.M."/>
            <person name="Lopez-Perez M."/>
            <person name="De La Torre J.R."/>
            <person name="Picazo A."/>
            <person name="Camacho A."/>
            <person name="Rodriguez-Valera F."/>
        </authorList>
    </citation>
    <scope>NUCLEOTIDE SEQUENCE [LARGE SCALE GENOMIC DNA]</scope>
    <source>
        <strain evidence="2">MED-G84</strain>
    </source>
</reference>
<sequence>MENKQEMSKAFEFALYALDIYRKVMVLVVLWSFWAIFFSKLEPTFIANILLSAVAFGLAVMPLLVDFNESHATNPLWTGHARFHLVWQVLALTVTGIIIILLLWVFPSFSNLLISIALLYMWIICFLAAWAAIPLYDGKLNDINGVPPTHMKFFGKEYEIDRNVQGLVAAAIVTTYACGIIFLG</sequence>